<gene>
    <name evidence="3" type="ORF">JL107_03730</name>
</gene>
<feature type="domain" description="Beta-lactamase-related" evidence="2">
    <location>
        <begin position="12"/>
        <end position="355"/>
    </location>
</feature>
<reference evidence="3" key="1">
    <citation type="submission" date="2021-01" db="EMBL/GenBank/DDBJ databases">
        <title>KCTC 19127 draft genome.</title>
        <authorList>
            <person name="An D."/>
        </authorList>
    </citation>
    <scope>NUCLEOTIDE SEQUENCE</scope>
    <source>
        <strain evidence="3">KCTC 19127</strain>
    </source>
</reference>
<evidence type="ECO:0000259" key="2">
    <source>
        <dbReference type="Pfam" id="PF00144"/>
    </source>
</evidence>
<dbReference type="Pfam" id="PF00144">
    <property type="entry name" value="Beta-lactamase"/>
    <property type="match status" value="1"/>
</dbReference>
<keyword evidence="1" id="KW-0378">Hydrolase</keyword>
<sequence length="380" mass="39577">MTAAPTAQQLADALVDGPNGRVPGAVVGISRGPGTDLGCAGTRNGPDGELPMTPDTAHDLASVTKVLATTTCLLRLASDRVVGLADRVSGWLPDFCGGAKDLVTVRDLLQHRGGLWEWQPLYCTTVDPDAARGLAATLPLRYAPDTRRAYSDLGFILLGRVIEAATGSTLDAAVAELVTRPLGLTATRYRRPEPGPVATGSRDDRVERRMAATGEPYPVLDHPAAFTGWRDRPVVGEPNDGNVFHALGGCAGHAGLFSTVPELLTWAAALAAPEPPGRLWRPEIAATFFTAGPNPAQALGFRRTTVVIDEDDDDDAGDDKAGGPVTALGHPGFTGCAVAFVPGRGTAVVMATNRLLVPGTPPPTDELFAPVLRAALTTPP</sequence>
<comment type="caution">
    <text evidence="3">The sequence shown here is derived from an EMBL/GenBank/DDBJ whole genome shotgun (WGS) entry which is preliminary data.</text>
</comment>
<dbReference type="EMBL" id="JAERWL010000005">
    <property type="protein sequence ID" value="MBM9475549.1"/>
    <property type="molecule type" value="Genomic_DNA"/>
</dbReference>
<protein>
    <submittedName>
        <fullName evidence="3">Beta-lactamase family protein</fullName>
    </submittedName>
</protein>
<proteinExistence type="predicted"/>
<dbReference type="RefSeq" id="WP_205255664.1">
    <property type="nucleotide sequence ID" value="NZ_BAAAPV010000002.1"/>
</dbReference>
<dbReference type="GO" id="GO:0016787">
    <property type="term" value="F:hydrolase activity"/>
    <property type="evidence" value="ECO:0007669"/>
    <property type="project" value="UniProtKB-KW"/>
</dbReference>
<dbReference type="InterPro" id="IPR001466">
    <property type="entry name" value="Beta-lactam-related"/>
</dbReference>
<evidence type="ECO:0000313" key="3">
    <source>
        <dbReference type="EMBL" id="MBM9475549.1"/>
    </source>
</evidence>
<dbReference type="PANTHER" id="PTHR43283:SF11">
    <property type="entry name" value="BETA-LACTAMASE-RELATED DOMAIN-CONTAINING PROTEIN"/>
    <property type="match status" value="1"/>
</dbReference>
<name>A0A938YLP4_9ACTN</name>
<dbReference type="SUPFAM" id="SSF56601">
    <property type="entry name" value="beta-lactamase/transpeptidase-like"/>
    <property type="match status" value="1"/>
</dbReference>
<dbReference type="InterPro" id="IPR012338">
    <property type="entry name" value="Beta-lactam/transpept-like"/>
</dbReference>
<dbReference type="AlphaFoldDB" id="A0A938YLP4"/>
<accession>A0A938YLP4</accession>
<keyword evidence="4" id="KW-1185">Reference proteome</keyword>
<dbReference type="Proteomes" id="UP000663801">
    <property type="component" value="Unassembled WGS sequence"/>
</dbReference>
<dbReference type="Gene3D" id="3.40.710.10">
    <property type="entry name" value="DD-peptidase/beta-lactamase superfamily"/>
    <property type="match status" value="1"/>
</dbReference>
<dbReference type="InterPro" id="IPR050789">
    <property type="entry name" value="Diverse_Enzym_Activities"/>
</dbReference>
<organism evidence="3 4">
    <name type="scientific">Nakamurella flavida</name>
    <dbReference type="NCBI Taxonomy" id="363630"/>
    <lineage>
        <taxon>Bacteria</taxon>
        <taxon>Bacillati</taxon>
        <taxon>Actinomycetota</taxon>
        <taxon>Actinomycetes</taxon>
        <taxon>Nakamurellales</taxon>
        <taxon>Nakamurellaceae</taxon>
        <taxon>Nakamurella</taxon>
    </lineage>
</organism>
<evidence type="ECO:0000256" key="1">
    <source>
        <dbReference type="ARBA" id="ARBA00022801"/>
    </source>
</evidence>
<dbReference type="PANTHER" id="PTHR43283">
    <property type="entry name" value="BETA-LACTAMASE-RELATED"/>
    <property type="match status" value="1"/>
</dbReference>
<evidence type="ECO:0000313" key="4">
    <source>
        <dbReference type="Proteomes" id="UP000663801"/>
    </source>
</evidence>